<feature type="domain" description="Cadherin" evidence="12">
    <location>
        <begin position="51"/>
        <end position="157"/>
    </location>
</feature>
<sequence length="175" mass="18208">MFQIQAQVRDAGVPPLSSSATLNVIILDQNDNAPVIVSPSAQSGSAGVEVVPQSAGQGYLVTKIIATDADSGQNARLLYQILESTDPSLFSVAGNSGDIRTNRSILEQDGPTCLLVFLVMDNGQPSPSTTATIFLSILANVSEEASANGNLDTAPGYSIDRDIYLVAAFGSTSFL</sequence>
<evidence type="ECO:0000313" key="14">
    <source>
        <dbReference type="Proteomes" id="UP000288216"/>
    </source>
</evidence>
<evidence type="ECO:0000256" key="8">
    <source>
        <dbReference type="ARBA" id="ARBA00022989"/>
    </source>
</evidence>
<evidence type="ECO:0000256" key="4">
    <source>
        <dbReference type="ARBA" id="ARBA00022729"/>
    </source>
</evidence>
<dbReference type="FunFam" id="2.60.40.60:FF:000004">
    <property type="entry name" value="Protocadherin 1 gamma 2"/>
    <property type="match status" value="1"/>
</dbReference>
<dbReference type="InterPro" id="IPR050174">
    <property type="entry name" value="Protocadherin/Cadherin-CA"/>
</dbReference>
<dbReference type="Gene3D" id="2.60.40.60">
    <property type="entry name" value="Cadherins"/>
    <property type="match status" value="2"/>
</dbReference>
<dbReference type="InterPro" id="IPR020894">
    <property type="entry name" value="Cadherin_CS"/>
</dbReference>
<organism evidence="13 14">
    <name type="scientific">Scyliorhinus torazame</name>
    <name type="common">Cloudy catshark</name>
    <name type="synonym">Catulus torazame</name>
    <dbReference type="NCBI Taxonomy" id="75743"/>
    <lineage>
        <taxon>Eukaryota</taxon>
        <taxon>Metazoa</taxon>
        <taxon>Chordata</taxon>
        <taxon>Craniata</taxon>
        <taxon>Vertebrata</taxon>
        <taxon>Chondrichthyes</taxon>
        <taxon>Elasmobranchii</taxon>
        <taxon>Galeomorphii</taxon>
        <taxon>Galeoidea</taxon>
        <taxon>Carcharhiniformes</taxon>
        <taxon>Scyliorhinidae</taxon>
        <taxon>Scyliorhinus</taxon>
    </lineage>
</organism>
<keyword evidence="3" id="KW-0812">Transmembrane</keyword>
<dbReference type="PANTHER" id="PTHR24028:SF236">
    <property type="entry name" value="PROTOCADHERIN GAMMA-C3"/>
    <property type="match status" value="1"/>
</dbReference>
<keyword evidence="8" id="KW-1133">Transmembrane helix</keyword>
<keyword evidence="6 11" id="KW-0106">Calcium</keyword>
<dbReference type="GO" id="GO:0007156">
    <property type="term" value="P:homophilic cell adhesion via plasma membrane adhesion molecules"/>
    <property type="evidence" value="ECO:0007669"/>
    <property type="project" value="InterPro"/>
</dbReference>
<evidence type="ECO:0000259" key="12">
    <source>
        <dbReference type="PROSITE" id="PS50268"/>
    </source>
</evidence>
<keyword evidence="9" id="KW-0472">Membrane</keyword>
<feature type="domain" description="Cadherin" evidence="12">
    <location>
        <begin position="2"/>
        <end position="36"/>
    </location>
</feature>
<evidence type="ECO:0000256" key="1">
    <source>
        <dbReference type="ARBA" id="ARBA00004251"/>
    </source>
</evidence>
<evidence type="ECO:0000256" key="3">
    <source>
        <dbReference type="ARBA" id="ARBA00022692"/>
    </source>
</evidence>
<comment type="caution">
    <text evidence="13">The sequence shown here is derived from an EMBL/GenBank/DDBJ whole genome shotgun (WGS) entry which is preliminary data.</text>
</comment>
<dbReference type="SUPFAM" id="SSF49313">
    <property type="entry name" value="Cadherin-like"/>
    <property type="match status" value="2"/>
</dbReference>
<protein>
    <recommendedName>
        <fullName evidence="12">Cadherin domain-containing protein</fullName>
    </recommendedName>
</protein>
<reference evidence="13 14" key="1">
    <citation type="journal article" date="2018" name="Nat. Ecol. Evol.">
        <title>Shark genomes provide insights into elasmobranch evolution and the origin of vertebrates.</title>
        <authorList>
            <person name="Hara Y"/>
            <person name="Yamaguchi K"/>
            <person name="Onimaru K"/>
            <person name="Kadota M"/>
            <person name="Koyanagi M"/>
            <person name="Keeley SD"/>
            <person name="Tatsumi K"/>
            <person name="Tanaka K"/>
            <person name="Motone F"/>
            <person name="Kageyama Y"/>
            <person name="Nozu R"/>
            <person name="Adachi N"/>
            <person name="Nishimura O"/>
            <person name="Nakagawa R"/>
            <person name="Tanegashima C"/>
            <person name="Kiyatake I"/>
            <person name="Matsumoto R"/>
            <person name="Murakumo K"/>
            <person name="Nishida K"/>
            <person name="Terakita A"/>
            <person name="Kuratani S"/>
            <person name="Sato K"/>
            <person name="Hyodo S Kuraku.S."/>
        </authorList>
    </citation>
    <scope>NUCLEOTIDE SEQUENCE [LARGE SCALE GENOMIC DNA]</scope>
</reference>
<evidence type="ECO:0000256" key="2">
    <source>
        <dbReference type="ARBA" id="ARBA00022475"/>
    </source>
</evidence>
<dbReference type="PANTHER" id="PTHR24028">
    <property type="entry name" value="CADHERIN-87A"/>
    <property type="match status" value="1"/>
</dbReference>
<dbReference type="OrthoDB" id="6252479at2759"/>
<evidence type="ECO:0000313" key="13">
    <source>
        <dbReference type="EMBL" id="GCB65966.1"/>
    </source>
</evidence>
<dbReference type="PROSITE" id="PS50268">
    <property type="entry name" value="CADHERIN_2"/>
    <property type="match status" value="2"/>
</dbReference>
<evidence type="ECO:0000256" key="9">
    <source>
        <dbReference type="ARBA" id="ARBA00023136"/>
    </source>
</evidence>
<dbReference type="SMART" id="SM00112">
    <property type="entry name" value="CA"/>
    <property type="match status" value="1"/>
</dbReference>
<dbReference type="GO" id="GO:0005509">
    <property type="term" value="F:calcium ion binding"/>
    <property type="evidence" value="ECO:0007669"/>
    <property type="project" value="UniProtKB-UniRule"/>
</dbReference>
<keyword evidence="2" id="KW-1003">Cell membrane</keyword>
<evidence type="ECO:0000256" key="6">
    <source>
        <dbReference type="ARBA" id="ARBA00022837"/>
    </source>
</evidence>
<dbReference type="Pfam" id="PF00028">
    <property type="entry name" value="Cadherin"/>
    <property type="match status" value="1"/>
</dbReference>
<gene>
    <name evidence="13" type="ORF">scyTo_0000519</name>
</gene>
<evidence type="ECO:0000256" key="10">
    <source>
        <dbReference type="ARBA" id="ARBA00023180"/>
    </source>
</evidence>
<accession>A0A401NYL9</accession>
<dbReference type="PRINTS" id="PR00205">
    <property type="entry name" value="CADHERIN"/>
</dbReference>
<evidence type="ECO:0000256" key="5">
    <source>
        <dbReference type="ARBA" id="ARBA00022737"/>
    </source>
</evidence>
<dbReference type="Proteomes" id="UP000288216">
    <property type="component" value="Unassembled WGS sequence"/>
</dbReference>
<dbReference type="AlphaFoldDB" id="A0A401NYL9"/>
<keyword evidence="5" id="KW-0677">Repeat</keyword>
<dbReference type="CDD" id="cd11304">
    <property type="entry name" value="Cadherin_repeat"/>
    <property type="match status" value="2"/>
</dbReference>
<proteinExistence type="predicted"/>
<dbReference type="EMBL" id="BFAA01000095">
    <property type="protein sequence ID" value="GCB65966.1"/>
    <property type="molecule type" value="Genomic_DNA"/>
</dbReference>
<dbReference type="STRING" id="75743.A0A401NYL9"/>
<name>A0A401NYL9_SCYTO</name>
<dbReference type="PROSITE" id="PS00232">
    <property type="entry name" value="CADHERIN_1"/>
    <property type="match status" value="1"/>
</dbReference>
<keyword evidence="14" id="KW-1185">Reference proteome</keyword>
<evidence type="ECO:0000256" key="11">
    <source>
        <dbReference type="PROSITE-ProRule" id="PRU00043"/>
    </source>
</evidence>
<dbReference type="InterPro" id="IPR002126">
    <property type="entry name" value="Cadherin-like_dom"/>
</dbReference>
<keyword evidence="10" id="KW-0325">Glycoprotein</keyword>
<evidence type="ECO:0000256" key="7">
    <source>
        <dbReference type="ARBA" id="ARBA00022889"/>
    </source>
</evidence>
<keyword evidence="4" id="KW-0732">Signal</keyword>
<keyword evidence="7" id="KW-0130">Cell adhesion</keyword>
<dbReference type="GO" id="GO:0005886">
    <property type="term" value="C:plasma membrane"/>
    <property type="evidence" value="ECO:0007669"/>
    <property type="project" value="UniProtKB-SubCell"/>
</dbReference>
<dbReference type="InterPro" id="IPR015919">
    <property type="entry name" value="Cadherin-like_sf"/>
</dbReference>
<comment type="subcellular location">
    <subcellularLocation>
        <location evidence="1">Cell membrane</location>
        <topology evidence="1">Single-pass type I membrane protein</topology>
    </subcellularLocation>
</comment>